<dbReference type="AlphaFoldDB" id="A0AAF0Q2H4"/>
<accession>A0AAF0Q2H4</accession>
<evidence type="ECO:0000313" key="2">
    <source>
        <dbReference type="Proteomes" id="UP001234989"/>
    </source>
</evidence>
<dbReference type="EMBL" id="CP133613">
    <property type="protein sequence ID" value="WMV15298.1"/>
    <property type="molecule type" value="Genomic_DNA"/>
</dbReference>
<dbReference type="Proteomes" id="UP001234989">
    <property type="component" value="Chromosome 2"/>
</dbReference>
<proteinExistence type="predicted"/>
<gene>
    <name evidence="1" type="ORF">MTR67_008683</name>
</gene>
<keyword evidence="2" id="KW-1185">Reference proteome</keyword>
<reference evidence="1" key="1">
    <citation type="submission" date="2023-08" db="EMBL/GenBank/DDBJ databases">
        <title>A de novo genome assembly of Solanum verrucosum Schlechtendal, a Mexican diploid species geographically isolated from the other diploid A-genome species in potato relatives.</title>
        <authorList>
            <person name="Hosaka K."/>
        </authorList>
    </citation>
    <scope>NUCLEOTIDE SEQUENCE</scope>
    <source>
        <tissue evidence="1">Young leaves</tissue>
    </source>
</reference>
<organism evidence="1 2">
    <name type="scientific">Solanum verrucosum</name>
    <dbReference type="NCBI Taxonomy" id="315347"/>
    <lineage>
        <taxon>Eukaryota</taxon>
        <taxon>Viridiplantae</taxon>
        <taxon>Streptophyta</taxon>
        <taxon>Embryophyta</taxon>
        <taxon>Tracheophyta</taxon>
        <taxon>Spermatophyta</taxon>
        <taxon>Magnoliopsida</taxon>
        <taxon>eudicotyledons</taxon>
        <taxon>Gunneridae</taxon>
        <taxon>Pentapetalae</taxon>
        <taxon>asterids</taxon>
        <taxon>lamiids</taxon>
        <taxon>Solanales</taxon>
        <taxon>Solanaceae</taxon>
        <taxon>Solanoideae</taxon>
        <taxon>Solaneae</taxon>
        <taxon>Solanum</taxon>
    </lineage>
</organism>
<sequence>MCNFEVEDIRHLFLRCIVARNLWDMFLNIYGLSWFMPRSMKDGLITWYSWKGQKSRRNMWQTIPRLLVVYCQHGHYRNLRYLKEPQIHP</sequence>
<evidence type="ECO:0000313" key="1">
    <source>
        <dbReference type="EMBL" id="WMV15298.1"/>
    </source>
</evidence>
<name>A0AAF0Q2H4_SOLVR</name>
<protein>
    <recommendedName>
        <fullName evidence="3">Reverse transcriptase zinc-binding domain-containing protein</fullName>
    </recommendedName>
</protein>
<evidence type="ECO:0008006" key="3">
    <source>
        <dbReference type="Google" id="ProtNLM"/>
    </source>
</evidence>